<evidence type="ECO:0000256" key="2">
    <source>
        <dbReference type="SAM" id="MobiDB-lite"/>
    </source>
</evidence>
<comment type="caution">
    <text evidence="3">The sequence shown here is derived from an EMBL/GenBank/DDBJ whole genome shotgun (WGS) entry which is preliminary data.</text>
</comment>
<organism evidence="3 4">
    <name type="scientific">Cymbomonas tetramitiformis</name>
    <dbReference type="NCBI Taxonomy" id="36881"/>
    <lineage>
        <taxon>Eukaryota</taxon>
        <taxon>Viridiplantae</taxon>
        <taxon>Chlorophyta</taxon>
        <taxon>Pyramimonadophyceae</taxon>
        <taxon>Pyramimonadales</taxon>
        <taxon>Pyramimonadaceae</taxon>
        <taxon>Cymbomonas</taxon>
    </lineage>
</organism>
<name>A0AAE0BYB4_9CHLO</name>
<protein>
    <submittedName>
        <fullName evidence="3">Uncharacterized protein</fullName>
    </submittedName>
</protein>
<proteinExistence type="predicted"/>
<dbReference type="Proteomes" id="UP001190700">
    <property type="component" value="Unassembled WGS sequence"/>
</dbReference>
<keyword evidence="1" id="KW-0175">Coiled coil</keyword>
<feature type="compositionally biased region" description="Polar residues" evidence="2">
    <location>
        <begin position="891"/>
        <end position="902"/>
    </location>
</feature>
<evidence type="ECO:0000313" key="3">
    <source>
        <dbReference type="EMBL" id="KAK3244413.1"/>
    </source>
</evidence>
<sequence length="948" mass="103727">MADENGDPEKPNSARSGGSDPAEFQGVPPSSGADDPSVPPPSAKKVPVAEANELSPEKSGTQRGDILNVHDISNSFGSLAQIAPSVTINLQEFCSQALMPIKLHANALVSTNKELVSQSNRIDALTSHTFEKTDATALQLAEALEKMEKLEEKVLKADKGFEEMGNWKEEVLAVIYRDKQEREGEMKQYMDRLDAVESMVVEKTEVMEQRLENLEFDLASESAKRERSEEMVTKLKLTLEEKIRDTNNRMKEDQKITQDLEHSVSRLNERADESMKADDRLGVRITELEAREVVSEELMSLPDEVAIFKADFQILEGKHNLIVDRTGTLEEARDTAAQKLLAVQQESDAKMETMLQELRLSVSHAESMLKMLNEELESRTNTSIENLEARINGALGQGDEHTKHLKDLTDLARSRATYADVLELVRTYDPVLNQEKQDHEKAPRTFEEVIGILELQKELAAESADCPYTIAMIADRVKRNNTDILNLSQDLSMVIQKFDSGAVAQKDAKPAPTADLIALKYQVQNLEGDILQTAQLDAETKLNEYRKEMADEMEKFKVELAQVQATAELGSAGGTGDDSGGITYGQSAGLMEKLNKLTHEMMGKVGMPEMEKIKAELLESCQGMVKSGRAASINFSSKDKDAGVIKEMLEDNSDRLDVMTAKMVEMTSGMRHKADQNIVNVLLDDLANVRTELAGSGDRLRKEVDGLKADMLTRVTEPATREIVERMLRAVQATSHQINLNSLSAGNGGGGGGAGAGGVLFGGGGGGGLTEAQIKQIKDLEDSVKLMQQQVIAVDKGLMEQMDVKQEVNKLAGQQSRVNEIMVALRQDMKNKAPTRQVQALDALLREIARGLMGGDESQAVLAGKLGEIWKCLSCQKNPVRLTEGAGSAIPPQSWTYNNNHSDAAHNSFDRRDRRAGSPTRGGAASPPPRTPPNLHGGGRASPGPGVQ</sequence>
<evidence type="ECO:0000313" key="4">
    <source>
        <dbReference type="Proteomes" id="UP001190700"/>
    </source>
</evidence>
<feature type="compositionally biased region" description="Low complexity" evidence="2">
    <location>
        <begin position="26"/>
        <end position="36"/>
    </location>
</feature>
<dbReference type="AlphaFoldDB" id="A0AAE0BYB4"/>
<keyword evidence="4" id="KW-1185">Reference proteome</keyword>
<feature type="compositionally biased region" description="Gly residues" evidence="2">
    <location>
        <begin position="936"/>
        <end position="948"/>
    </location>
</feature>
<feature type="region of interest" description="Disordered" evidence="2">
    <location>
        <begin position="1"/>
        <end position="64"/>
    </location>
</feature>
<accession>A0AAE0BYB4</accession>
<gene>
    <name evidence="3" type="ORF">CYMTET_45970</name>
</gene>
<feature type="coiled-coil region" evidence="1">
    <location>
        <begin position="133"/>
        <end position="160"/>
    </location>
</feature>
<evidence type="ECO:0000256" key="1">
    <source>
        <dbReference type="SAM" id="Coils"/>
    </source>
</evidence>
<reference evidence="3 4" key="1">
    <citation type="journal article" date="2015" name="Genome Biol. Evol.">
        <title>Comparative Genomics of a Bacterivorous Green Alga Reveals Evolutionary Causalities and Consequences of Phago-Mixotrophic Mode of Nutrition.</title>
        <authorList>
            <person name="Burns J.A."/>
            <person name="Paasch A."/>
            <person name="Narechania A."/>
            <person name="Kim E."/>
        </authorList>
    </citation>
    <scope>NUCLEOTIDE SEQUENCE [LARGE SCALE GENOMIC DNA]</scope>
    <source>
        <strain evidence="3 4">PLY_AMNH</strain>
    </source>
</reference>
<feature type="region of interest" description="Disordered" evidence="2">
    <location>
        <begin position="886"/>
        <end position="948"/>
    </location>
</feature>
<feature type="coiled-coil region" evidence="1">
    <location>
        <begin position="535"/>
        <end position="566"/>
    </location>
</feature>
<feature type="non-terminal residue" evidence="3">
    <location>
        <position position="948"/>
    </location>
</feature>
<dbReference type="EMBL" id="LGRX02031882">
    <property type="protein sequence ID" value="KAK3244413.1"/>
    <property type="molecule type" value="Genomic_DNA"/>
</dbReference>